<dbReference type="OrthoDB" id="258947at2"/>
<dbReference type="InterPro" id="IPR007527">
    <property type="entry name" value="Znf_SWIM"/>
</dbReference>
<feature type="domain" description="SWIM-type" evidence="2">
    <location>
        <begin position="68"/>
        <end position="103"/>
    </location>
</feature>
<organism evidence="3 4">
    <name type="scientific">Limihaloglobus sulfuriphilus</name>
    <dbReference type="NCBI Taxonomy" id="1851148"/>
    <lineage>
        <taxon>Bacteria</taxon>
        <taxon>Pseudomonadati</taxon>
        <taxon>Planctomycetota</taxon>
        <taxon>Phycisphaerae</taxon>
        <taxon>Sedimentisphaerales</taxon>
        <taxon>Sedimentisphaeraceae</taxon>
        <taxon>Limihaloglobus</taxon>
    </lineage>
</organism>
<keyword evidence="4" id="KW-1185">Reference proteome</keyword>
<accession>A0A1Q2MHW7</accession>
<gene>
    <name evidence="3" type="ORF">SMSP2_02499</name>
</gene>
<name>A0A1Q2MHW7_9BACT</name>
<evidence type="ECO:0000256" key="1">
    <source>
        <dbReference type="PROSITE-ProRule" id="PRU00325"/>
    </source>
</evidence>
<proteinExistence type="predicted"/>
<reference evidence="4" key="1">
    <citation type="submission" date="2017-02" db="EMBL/GenBank/DDBJ databases">
        <title>Comparative genomics and description of representatives of a novel lineage of planctomycetes thriving in anoxic sediments.</title>
        <authorList>
            <person name="Spring S."/>
            <person name="Bunk B."/>
            <person name="Sproer C."/>
        </authorList>
    </citation>
    <scope>NUCLEOTIDE SEQUENCE [LARGE SCALE GENOMIC DNA]</scope>
    <source>
        <strain evidence="4">SM-Chi-D1</strain>
    </source>
</reference>
<dbReference type="STRING" id="1851148.SMSP2_02499"/>
<keyword evidence="1" id="KW-0863">Zinc-finger</keyword>
<dbReference type="KEGG" id="pbas:SMSP2_02499"/>
<dbReference type="GO" id="GO:0008270">
    <property type="term" value="F:zinc ion binding"/>
    <property type="evidence" value="ECO:0007669"/>
    <property type="project" value="UniProtKB-KW"/>
</dbReference>
<evidence type="ECO:0000313" key="4">
    <source>
        <dbReference type="Proteomes" id="UP000188181"/>
    </source>
</evidence>
<keyword evidence="1" id="KW-0862">Zinc</keyword>
<dbReference type="Proteomes" id="UP000188181">
    <property type="component" value="Chromosome"/>
</dbReference>
<keyword evidence="1" id="KW-0479">Metal-binding</keyword>
<sequence>MASLSIGIIIEKQIIDKFISLCWNDLKRWAGNSIVRRGQSYQQQGLVTDLSVLENGDLLSWVEGSKRYATKVTIGPQNLPSSICTCPYHANCKHGVATLLEYLRLIQNGRQIPRVSKDDKRLLILSGNITDRKAISPSENKETISSFLEKKSKSEIIELILDLAKKYSNVSKELEDQNLLSSGNIKSLVNNVRKDIRYIASEPGWQNRWDDEGYTPDYSDVCGKLEFLLSSGYPDEVLSLGRELIELGNEQIAQSNDEGETSIEIAECMPAIVKALNRSPLSGIERLEWAVEVILKDEYGTFGVFEEYLTKKHTKADWSIFADRMFKRLAAMKTQDSKNDFHSKYMRDRVTNWIVHSLEQSDRKDEIIPLCEQEAPITNSYVRLVERLLSAKRYSQAEAWIHKGIQGLAGSWAGIESQLRSMLKDIKAKQKDWKAIAMMQAEEFVRSPSTKNYIECQKANTKNKTWTQVRAHLIEYLQKGQLPWKQKVWPLDKSSKVEPKSSYLNTYPKINEIIDIYIFEKNPEKVLYWYEKHRKGKTRFNTWDDKIAKAIQTIAPERSVSIWQNIAEQLINETKPQAYEQSMVYLKKAESLMKRMKKQTQWESYIDELRRVHKRKTRFIQTLNQSDGKPIVDIKKLNL</sequence>
<dbReference type="PROSITE" id="PS50966">
    <property type="entry name" value="ZF_SWIM"/>
    <property type="match status" value="1"/>
</dbReference>
<dbReference type="EMBL" id="CP019646">
    <property type="protein sequence ID" value="AQQ72118.1"/>
    <property type="molecule type" value="Genomic_DNA"/>
</dbReference>
<dbReference type="RefSeq" id="WP_146684344.1">
    <property type="nucleotide sequence ID" value="NZ_CP019646.1"/>
</dbReference>
<evidence type="ECO:0000313" key="3">
    <source>
        <dbReference type="EMBL" id="AQQ72118.1"/>
    </source>
</evidence>
<protein>
    <recommendedName>
        <fullName evidence="2">SWIM-type domain-containing protein</fullName>
    </recommendedName>
</protein>
<dbReference type="AlphaFoldDB" id="A0A1Q2MHW7"/>
<evidence type="ECO:0000259" key="2">
    <source>
        <dbReference type="PROSITE" id="PS50966"/>
    </source>
</evidence>